<dbReference type="PROSITE" id="PS51186">
    <property type="entry name" value="GNAT"/>
    <property type="match status" value="1"/>
</dbReference>
<dbReference type="AlphaFoldDB" id="A0A9Q6F183"/>
<protein>
    <submittedName>
        <fullName evidence="2 3">N-acetyltransferase</fullName>
    </submittedName>
</protein>
<dbReference type="KEGG" id="bht:DIC78_04100"/>
<feature type="domain" description="N-acetyltransferase" evidence="1">
    <location>
        <begin position="2"/>
        <end position="146"/>
    </location>
</feature>
<accession>A0A9Q6F183</accession>
<proteinExistence type="predicted"/>
<organism evidence="3 4">
    <name type="scientific">Bacillus halotolerans</name>
    <dbReference type="NCBI Taxonomy" id="260554"/>
    <lineage>
        <taxon>Bacteria</taxon>
        <taxon>Bacillati</taxon>
        <taxon>Bacillota</taxon>
        <taxon>Bacilli</taxon>
        <taxon>Bacillales</taxon>
        <taxon>Bacillaceae</taxon>
        <taxon>Bacillus</taxon>
    </lineage>
</organism>
<dbReference type="GO" id="GO:0016747">
    <property type="term" value="F:acyltransferase activity, transferring groups other than amino-acyl groups"/>
    <property type="evidence" value="ECO:0007669"/>
    <property type="project" value="InterPro"/>
</dbReference>
<dbReference type="Proteomes" id="UP001073053">
    <property type="component" value="Unassembled WGS sequence"/>
</dbReference>
<dbReference type="Proteomes" id="UP000234803">
    <property type="component" value="Unassembled WGS sequence"/>
</dbReference>
<evidence type="ECO:0000313" key="2">
    <source>
        <dbReference type="EMBL" id="MCY9183645.1"/>
    </source>
</evidence>
<dbReference type="EMBL" id="PGUV01000011">
    <property type="protein sequence ID" value="PLS06113.1"/>
    <property type="molecule type" value="Genomic_DNA"/>
</dbReference>
<dbReference type="Gene3D" id="3.40.630.30">
    <property type="match status" value="1"/>
</dbReference>
<dbReference type="Pfam" id="PF00583">
    <property type="entry name" value="Acetyltransf_1"/>
    <property type="match status" value="1"/>
</dbReference>
<evidence type="ECO:0000313" key="4">
    <source>
        <dbReference type="Proteomes" id="UP000234803"/>
    </source>
</evidence>
<evidence type="ECO:0000313" key="3">
    <source>
        <dbReference type="EMBL" id="PLS06113.1"/>
    </source>
</evidence>
<name>A0A9Q6F183_9BACI</name>
<dbReference type="InterPro" id="IPR016181">
    <property type="entry name" value="Acyl_CoA_acyltransferase"/>
</dbReference>
<sequence length="149" mass="16986">MLEVKTIPAEDTYEIRNRILRPHQSIEQCKYEQDQAEGSFHLGAFFEGTLISIASFSPENQPLLTDSPAYRLRGMATLEEYRDQKAGSTLITYAEQKLADMGVQAVWCNARYHVKGYYEKLGWKELGEPFEISGIGTHIVMYKKTGTSR</sequence>
<dbReference type="InterPro" id="IPR000182">
    <property type="entry name" value="GNAT_dom"/>
</dbReference>
<dbReference type="GeneID" id="50134081"/>
<dbReference type="SUPFAM" id="SSF55729">
    <property type="entry name" value="Acyl-CoA N-acyltransferases (Nat)"/>
    <property type="match status" value="1"/>
</dbReference>
<comment type="caution">
    <text evidence="3">The sequence shown here is derived from an EMBL/GenBank/DDBJ whole genome shotgun (WGS) entry which is preliminary data.</text>
</comment>
<evidence type="ECO:0000259" key="1">
    <source>
        <dbReference type="PROSITE" id="PS51186"/>
    </source>
</evidence>
<dbReference type="RefSeq" id="WP_101860826.1">
    <property type="nucleotide sequence ID" value="NZ_CP029364.1"/>
</dbReference>
<reference evidence="3 4" key="1">
    <citation type="submission" date="2017-12" db="EMBL/GenBank/DDBJ databases">
        <title>Comparative Functional Genomics of Dry Heat Resistant strains isolated from the Viking Spacecraft.</title>
        <authorList>
            <person name="Seuylemezian A."/>
            <person name="Cooper K."/>
            <person name="Vaishampayan P."/>
        </authorList>
    </citation>
    <scope>NUCLEOTIDE SEQUENCE [LARGE SCALE GENOMIC DNA]</scope>
    <source>
        <strain evidence="3 4">V48-19</strain>
    </source>
</reference>
<gene>
    <name evidence="3" type="ORF">CUU63_13690</name>
    <name evidence="2" type="ORF">MOF03_03085</name>
</gene>
<reference evidence="2" key="2">
    <citation type="submission" date="2022-02" db="EMBL/GenBank/DDBJ databases">
        <title>Crop Bioprotection Bacillus Genome Sequencing.</title>
        <authorList>
            <person name="Dunlap C."/>
        </authorList>
    </citation>
    <scope>NUCLEOTIDE SEQUENCE</scope>
    <source>
        <strain evidence="2">EC49O2N-C10</strain>
    </source>
</reference>
<dbReference type="EMBL" id="JALAWA010000002">
    <property type="protein sequence ID" value="MCY9183645.1"/>
    <property type="molecule type" value="Genomic_DNA"/>
</dbReference>